<dbReference type="OrthoDB" id="1109668at2759"/>
<sequence length="247" mass="29048">MEYVRVRVFFDVSRPVRKLKVINLPCGGSVELRFDFERIQKRCYHFQSLTHEKDMCPLIIQERKDKALERRQRILAEKKSSSPLIQKDDPLYGVLSESQVGVDANTDRRKINPDVLQNMREYILAVDRGERRVREERVKKSTEDLDNDPRGQKSFLRLEPSPVVTNEVNRGRGKGLVFDYGGKERIARVRKIPEWSLEGIAREGNMPAFKIARSVTLENRFQSYVAQGDPQWLRCLFDQERRWEQEP</sequence>
<evidence type="ECO:0000313" key="3">
    <source>
        <dbReference type="Proteomes" id="UP000886595"/>
    </source>
</evidence>
<gene>
    <name evidence="2" type="ORF">Bca52824_033806</name>
</gene>
<organism evidence="2 3">
    <name type="scientific">Brassica carinata</name>
    <name type="common">Ethiopian mustard</name>
    <name type="synonym">Abyssinian cabbage</name>
    <dbReference type="NCBI Taxonomy" id="52824"/>
    <lineage>
        <taxon>Eukaryota</taxon>
        <taxon>Viridiplantae</taxon>
        <taxon>Streptophyta</taxon>
        <taxon>Embryophyta</taxon>
        <taxon>Tracheophyta</taxon>
        <taxon>Spermatophyta</taxon>
        <taxon>Magnoliopsida</taxon>
        <taxon>eudicotyledons</taxon>
        <taxon>Gunneridae</taxon>
        <taxon>Pentapetalae</taxon>
        <taxon>rosids</taxon>
        <taxon>malvids</taxon>
        <taxon>Brassicales</taxon>
        <taxon>Brassicaceae</taxon>
        <taxon>Brassiceae</taxon>
        <taxon>Brassica</taxon>
    </lineage>
</organism>
<evidence type="ECO:0000256" key="1">
    <source>
        <dbReference type="SAM" id="MobiDB-lite"/>
    </source>
</evidence>
<reference evidence="2 3" key="1">
    <citation type="submission" date="2020-02" db="EMBL/GenBank/DDBJ databases">
        <authorList>
            <person name="Ma Q."/>
            <person name="Huang Y."/>
            <person name="Song X."/>
            <person name="Pei D."/>
        </authorList>
    </citation>
    <scope>NUCLEOTIDE SEQUENCE [LARGE SCALE GENOMIC DNA]</scope>
    <source>
        <strain evidence="2">Sxm20200214</strain>
        <tissue evidence="2">Leaf</tissue>
    </source>
</reference>
<feature type="compositionally biased region" description="Basic and acidic residues" evidence="1">
    <location>
        <begin position="135"/>
        <end position="151"/>
    </location>
</feature>
<dbReference type="Proteomes" id="UP000886595">
    <property type="component" value="Unassembled WGS sequence"/>
</dbReference>
<accession>A0A8X7SGS4</accession>
<name>A0A8X7SGS4_BRACI</name>
<dbReference type="AlphaFoldDB" id="A0A8X7SGS4"/>
<keyword evidence="3" id="KW-1185">Reference proteome</keyword>
<feature type="region of interest" description="Disordered" evidence="1">
    <location>
        <begin position="135"/>
        <end position="155"/>
    </location>
</feature>
<comment type="caution">
    <text evidence="2">The sequence shown here is derived from an EMBL/GenBank/DDBJ whole genome shotgun (WGS) entry which is preliminary data.</text>
</comment>
<protein>
    <recommendedName>
        <fullName evidence="4">Zinc knuckle CX2CX4HX4C domain-containing protein</fullName>
    </recommendedName>
</protein>
<evidence type="ECO:0008006" key="4">
    <source>
        <dbReference type="Google" id="ProtNLM"/>
    </source>
</evidence>
<evidence type="ECO:0000313" key="2">
    <source>
        <dbReference type="EMBL" id="KAG2305155.1"/>
    </source>
</evidence>
<proteinExistence type="predicted"/>
<dbReference type="EMBL" id="JAAMPC010000007">
    <property type="protein sequence ID" value="KAG2305155.1"/>
    <property type="molecule type" value="Genomic_DNA"/>
</dbReference>